<dbReference type="AlphaFoldDB" id="H5S9W3"/>
<dbReference type="SMART" id="SM00670">
    <property type="entry name" value="PINc"/>
    <property type="match status" value="1"/>
</dbReference>
<dbReference type="Gene3D" id="3.40.50.1010">
    <property type="entry name" value="5'-nuclease"/>
    <property type="match status" value="1"/>
</dbReference>
<dbReference type="Pfam" id="PF01850">
    <property type="entry name" value="PIN"/>
    <property type="match status" value="1"/>
</dbReference>
<protein>
    <submittedName>
        <fullName evidence="2">PilT domain protein</fullName>
    </submittedName>
</protein>
<dbReference type="InterPro" id="IPR002716">
    <property type="entry name" value="PIN_dom"/>
</dbReference>
<evidence type="ECO:0000259" key="1">
    <source>
        <dbReference type="SMART" id="SM00670"/>
    </source>
</evidence>
<organism evidence="2">
    <name type="scientific">uncultured Acetothermia bacterium</name>
    <dbReference type="NCBI Taxonomy" id="236499"/>
    <lineage>
        <taxon>Bacteria</taxon>
        <taxon>Candidatus Bipolaricaulota</taxon>
        <taxon>environmental samples</taxon>
    </lineage>
</organism>
<evidence type="ECO:0000313" key="2">
    <source>
        <dbReference type="EMBL" id="BAL52949.1"/>
    </source>
</evidence>
<proteinExistence type="predicted"/>
<accession>H5S9W3</accession>
<gene>
    <name evidence="2" type="ORF">HGMM_F03H09C08</name>
</gene>
<dbReference type="InterPro" id="IPR029060">
    <property type="entry name" value="PIN-like_dom_sf"/>
</dbReference>
<name>H5S9W3_9BACT</name>
<feature type="domain" description="PIN" evidence="1">
    <location>
        <begin position="5"/>
        <end position="126"/>
    </location>
</feature>
<sequence>MSAPDRFVLDTHPLIWHLAGRSDRLGKEARAVLRRIDSGRSLGLIPAIVLAELAYLSEKGRVSLSLLDVLAEIDRGENFQLVPLTREQLEELPYLTVIPEIHDRLIVAVARIHNACLITKDQDIHLSNLVTVVWD</sequence>
<reference evidence="2" key="2">
    <citation type="journal article" date="2012" name="PLoS ONE">
        <title>A Deeply Branching Thermophilic Bacterium with an Ancient Acetyl-CoA Pathway Dominates a Subsurface Ecosystem.</title>
        <authorList>
            <person name="Takami H."/>
            <person name="Noguchi H."/>
            <person name="Takaki Y."/>
            <person name="Uchiyama I."/>
            <person name="Toyoda A."/>
            <person name="Nishi S."/>
            <person name="Chee G.-J."/>
            <person name="Arai W."/>
            <person name="Nunoura T."/>
            <person name="Itoh T."/>
            <person name="Hattori M."/>
            <person name="Takai K."/>
        </authorList>
    </citation>
    <scope>NUCLEOTIDE SEQUENCE</scope>
</reference>
<dbReference type="SUPFAM" id="SSF88723">
    <property type="entry name" value="PIN domain-like"/>
    <property type="match status" value="1"/>
</dbReference>
<reference evidence="2" key="1">
    <citation type="journal article" date="2005" name="Environ. Microbiol.">
        <title>Genetic and functional properties of uncultivated thermophilic crenarchaeotes from a subsurface gold mine as revealed by analysis of genome fragments.</title>
        <authorList>
            <person name="Nunoura T."/>
            <person name="Hirayama H."/>
            <person name="Takami H."/>
            <person name="Oida H."/>
            <person name="Nishi S."/>
            <person name="Shimamura S."/>
            <person name="Suzuki Y."/>
            <person name="Inagaki F."/>
            <person name="Takai K."/>
            <person name="Nealson K.H."/>
            <person name="Horikoshi K."/>
        </authorList>
    </citation>
    <scope>NUCLEOTIDE SEQUENCE</scope>
</reference>
<dbReference type="EMBL" id="AP011644">
    <property type="protein sequence ID" value="BAL52949.1"/>
    <property type="molecule type" value="Genomic_DNA"/>
</dbReference>